<organism evidence="1 2">
    <name type="scientific">Dichotomopilus funicola</name>
    <dbReference type="NCBI Taxonomy" id="1934379"/>
    <lineage>
        <taxon>Eukaryota</taxon>
        <taxon>Fungi</taxon>
        <taxon>Dikarya</taxon>
        <taxon>Ascomycota</taxon>
        <taxon>Pezizomycotina</taxon>
        <taxon>Sordariomycetes</taxon>
        <taxon>Sordariomycetidae</taxon>
        <taxon>Sordariales</taxon>
        <taxon>Chaetomiaceae</taxon>
        <taxon>Dichotomopilus</taxon>
    </lineage>
</organism>
<dbReference type="RefSeq" id="XP_062634623.1">
    <property type="nucleotide sequence ID" value="XM_062781683.1"/>
</dbReference>
<accession>A0AAN6UXY8</accession>
<comment type="caution">
    <text evidence="1">The sequence shown here is derived from an EMBL/GenBank/DDBJ whole genome shotgun (WGS) entry which is preliminary data.</text>
</comment>
<reference evidence="1" key="2">
    <citation type="submission" date="2023-05" db="EMBL/GenBank/DDBJ databases">
        <authorList>
            <consortium name="Lawrence Berkeley National Laboratory"/>
            <person name="Steindorff A."/>
            <person name="Hensen N."/>
            <person name="Bonometti L."/>
            <person name="Westerberg I."/>
            <person name="Brannstrom I.O."/>
            <person name="Guillou S."/>
            <person name="Cros-Aarteil S."/>
            <person name="Calhoun S."/>
            <person name="Haridas S."/>
            <person name="Kuo A."/>
            <person name="Mondo S."/>
            <person name="Pangilinan J."/>
            <person name="Riley R."/>
            <person name="Labutti K."/>
            <person name="Andreopoulos B."/>
            <person name="Lipzen A."/>
            <person name="Chen C."/>
            <person name="Yanf M."/>
            <person name="Daum C."/>
            <person name="Ng V."/>
            <person name="Clum A."/>
            <person name="Ohm R."/>
            <person name="Martin F."/>
            <person name="Silar P."/>
            <person name="Natvig D."/>
            <person name="Lalanne C."/>
            <person name="Gautier V."/>
            <person name="Ament-Velasquez S.L."/>
            <person name="Kruys A."/>
            <person name="Hutchinson M.I."/>
            <person name="Powell A.J."/>
            <person name="Barry K."/>
            <person name="Miller A.N."/>
            <person name="Grigoriev I.V."/>
            <person name="Debuchy R."/>
            <person name="Gladieux P."/>
            <person name="Thoren M.H."/>
            <person name="Johannesson H."/>
        </authorList>
    </citation>
    <scope>NUCLEOTIDE SEQUENCE</scope>
    <source>
        <strain evidence="1">CBS 141.50</strain>
    </source>
</reference>
<dbReference type="SUPFAM" id="SSF52047">
    <property type="entry name" value="RNI-like"/>
    <property type="match status" value="1"/>
</dbReference>
<evidence type="ECO:0000313" key="2">
    <source>
        <dbReference type="Proteomes" id="UP001302676"/>
    </source>
</evidence>
<dbReference type="Gene3D" id="3.80.10.10">
    <property type="entry name" value="Ribonuclease Inhibitor"/>
    <property type="match status" value="1"/>
</dbReference>
<dbReference type="GeneID" id="87818296"/>
<keyword evidence="2" id="KW-1185">Reference proteome</keyword>
<evidence type="ECO:0000313" key="1">
    <source>
        <dbReference type="EMBL" id="KAK4141252.1"/>
    </source>
</evidence>
<dbReference type="Proteomes" id="UP001302676">
    <property type="component" value="Unassembled WGS sequence"/>
</dbReference>
<proteinExistence type="predicted"/>
<protein>
    <submittedName>
        <fullName evidence="1">Uncharacterized protein</fullName>
    </submittedName>
</protein>
<dbReference type="EMBL" id="MU853615">
    <property type="protein sequence ID" value="KAK4141252.1"/>
    <property type="molecule type" value="Genomic_DNA"/>
</dbReference>
<name>A0AAN6UXY8_9PEZI</name>
<dbReference type="AlphaFoldDB" id="A0AAN6UXY8"/>
<sequence length="407" mass="46141">MFGGTMRDLPEFCFLAPKAMMVLRELPDGQLHTFSWDLGTCVPSEILGPDGWVTHHHPSLRSLSLTTDPYCEETGSEIDLSSLRKLQNLTWRGPRAKDIPALSDAIRGNLPQLQNVGLDLVDWPGIQLELTWDIEEDIDEESWFTHTVLGLTSGLPTVAFEAIRDLSLSQVPLGAAMAHAINFNTLSSLRLRKCPLWDDFLKSAMELKVPIKLKTLELQYNDDVTQSERGDVVAGDFLGVFEGLEELFFCNPKAEIAVELWHRVVHQQATLRRFVHHQRLIGSSGISKQDMDFPPDPSMLWPQGYGKNRDIPRVEEDYPQNPLASLNLEFIRLSCYQELLESFGLPFMKKVSWKILHICQSHTDIVHGVTTSDIYDSTEHASPGRLLRLGTRRFAQWIFGPQRIQSL</sequence>
<gene>
    <name evidence="1" type="ORF">C8A04DRAFT_31230</name>
</gene>
<reference evidence="1" key="1">
    <citation type="journal article" date="2023" name="Mol. Phylogenet. Evol.">
        <title>Genome-scale phylogeny and comparative genomics of the fungal order Sordariales.</title>
        <authorList>
            <person name="Hensen N."/>
            <person name="Bonometti L."/>
            <person name="Westerberg I."/>
            <person name="Brannstrom I.O."/>
            <person name="Guillou S."/>
            <person name="Cros-Aarteil S."/>
            <person name="Calhoun S."/>
            <person name="Haridas S."/>
            <person name="Kuo A."/>
            <person name="Mondo S."/>
            <person name="Pangilinan J."/>
            <person name="Riley R."/>
            <person name="LaButti K."/>
            <person name="Andreopoulos B."/>
            <person name="Lipzen A."/>
            <person name="Chen C."/>
            <person name="Yan M."/>
            <person name="Daum C."/>
            <person name="Ng V."/>
            <person name="Clum A."/>
            <person name="Steindorff A."/>
            <person name="Ohm R.A."/>
            <person name="Martin F."/>
            <person name="Silar P."/>
            <person name="Natvig D.O."/>
            <person name="Lalanne C."/>
            <person name="Gautier V."/>
            <person name="Ament-Velasquez S.L."/>
            <person name="Kruys A."/>
            <person name="Hutchinson M.I."/>
            <person name="Powell A.J."/>
            <person name="Barry K."/>
            <person name="Miller A.N."/>
            <person name="Grigoriev I.V."/>
            <person name="Debuchy R."/>
            <person name="Gladieux P."/>
            <person name="Hiltunen Thoren M."/>
            <person name="Johannesson H."/>
        </authorList>
    </citation>
    <scope>NUCLEOTIDE SEQUENCE</scope>
    <source>
        <strain evidence="1">CBS 141.50</strain>
    </source>
</reference>
<dbReference type="InterPro" id="IPR032675">
    <property type="entry name" value="LRR_dom_sf"/>
</dbReference>